<accession>A0ABW4VMY6</accession>
<keyword evidence="1" id="KW-0472">Membrane</keyword>
<keyword evidence="1" id="KW-1133">Transmembrane helix</keyword>
<name>A0ABW4VMY6_9BACT</name>
<sequence>MSLYASILEVKNRFGKPTPPFFRKLGNLGLALAGIGAAILSAPVALPAVVTTIAGYLLTAGVAITSVSEVTVDTISAAD</sequence>
<keyword evidence="1" id="KW-0812">Transmembrane</keyword>
<reference evidence="3" key="1">
    <citation type="journal article" date="2019" name="Int. J. Syst. Evol. Microbiol.">
        <title>The Global Catalogue of Microorganisms (GCM) 10K type strain sequencing project: providing services to taxonomists for standard genome sequencing and annotation.</title>
        <authorList>
            <consortium name="The Broad Institute Genomics Platform"/>
            <consortium name="The Broad Institute Genome Sequencing Center for Infectious Disease"/>
            <person name="Wu L."/>
            <person name="Ma J."/>
        </authorList>
    </citation>
    <scope>NUCLEOTIDE SEQUENCE [LARGE SCALE GENOMIC DNA]</scope>
    <source>
        <strain evidence="3">CGMCC 1.15180</strain>
    </source>
</reference>
<dbReference type="RefSeq" id="WP_376885924.1">
    <property type="nucleotide sequence ID" value="NZ_JBHUHR010000027.1"/>
</dbReference>
<organism evidence="2 3">
    <name type="scientific">Belliella marina</name>
    <dbReference type="NCBI Taxonomy" id="1644146"/>
    <lineage>
        <taxon>Bacteria</taxon>
        <taxon>Pseudomonadati</taxon>
        <taxon>Bacteroidota</taxon>
        <taxon>Cytophagia</taxon>
        <taxon>Cytophagales</taxon>
        <taxon>Cyclobacteriaceae</taxon>
        <taxon>Belliella</taxon>
    </lineage>
</organism>
<comment type="caution">
    <text evidence="2">The sequence shown here is derived from an EMBL/GenBank/DDBJ whole genome shotgun (WGS) entry which is preliminary data.</text>
</comment>
<gene>
    <name evidence="2" type="ORF">ACFSKL_10155</name>
</gene>
<protein>
    <recommendedName>
        <fullName evidence="4">Holin</fullName>
    </recommendedName>
</protein>
<evidence type="ECO:0000313" key="3">
    <source>
        <dbReference type="Proteomes" id="UP001597361"/>
    </source>
</evidence>
<dbReference type="Proteomes" id="UP001597361">
    <property type="component" value="Unassembled WGS sequence"/>
</dbReference>
<dbReference type="EMBL" id="JBHUHR010000027">
    <property type="protein sequence ID" value="MFD2035155.1"/>
    <property type="molecule type" value="Genomic_DNA"/>
</dbReference>
<proteinExistence type="predicted"/>
<feature type="transmembrane region" description="Helical" evidence="1">
    <location>
        <begin position="46"/>
        <end position="67"/>
    </location>
</feature>
<evidence type="ECO:0000313" key="2">
    <source>
        <dbReference type="EMBL" id="MFD2035155.1"/>
    </source>
</evidence>
<feature type="transmembrane region" description="Helical" evidence="1">
    <location>
        <begin position="21"/>
        <end position="40"/>
    </location>
</feature>
<evidence type="ECO:0000256" key="1">
    <source>
        <dbReference type="SAM" id="Phobius"/>
    </source>
</evidence>
<evidence type="ECO:0008006" key="4">
    <source>
        <dbReference type="Google" id="ProtNLM"/>
    </source>
</evidence>
<keyword evidence="3" id="KW-1185">Reference proteome</keyword>